<dbReference type="EMBL" id="FUZZ01000002">
    <property type="protein sequence ID" value="SKD04585.1"/>
    <property type="molecule type" value="Genomic_DNA"/>
</dbReference>
<keyword evidence="2" id="KW-1185">Reference proteome</keyword>
<reference evidence="1 2" key="1">
    <citation type="submission" date="2017-02" db="EMBL/GenBank/DDBJ databases">
        <authorList>
            <person name="Peterson S.W."/>
        </authorList>
    </citation>
    <scope>NUCLEOTIDE SEQUENCE [LARGE SCALE GENOMIC DNA]</scope>
    <source>
        <strain evidence="1 2">DSM 18108</strain>
    </source>
</reference>
<protein>
    <submittedName>
        <fullName evidence="1">Uncharacterized protein</fullName>
    </submittedName>
</protein>
<name>A0A1T5NVV6_9BACT</name>
<gene>
    <name evidence="1" type="ORF">SAMN05660461_2885</name>
</gene>
<organism evidence="1 2">
    <name type="scientific">Chitinophaga ginsengisegetis</name>
    <dbReference type="NCBI Taxonomy" id="393003"/>
    <lineage>
        <taxon>Bacteria</taxon>
        <taxon>Pseudomonadati</taxon>
        <taxon>Bacteroidota</taxon>
        <taxon>Chitinophagia</taxon>
        <taxon>Chitinophagales</taxon>
        <taxon>Chitinophagaceae</taxon>
        <taxon>Chitinophaga</taxon>
    </lineage>
</organism>
<evidence type="ECO:0000313" key="1">
    <source>
        <dbReference type="EMBL" id="SKD04585.1"/>
    </source>
</evidence>
<accession>A0A1T5NVV6</accession>
<dbReference type="AlphaFoldDB" id="A0A1T5NVV6"/>
<dbReference type="RefSeq" id="WP_079470195.1">
    <property type="nucleotide sequence ID" value="NZ_FUZZ01000002.1"/>
</dbReference>
<sequence length="114" mass="13266">MKITTSKILPSINELSETLKQKFSGRYSYELFDFGNKQSIFVEKSAFVSIQVTKEENEIVIERMTKPSVLTTMFFLLDLITTGSGNLLHRLLPFYSEQRKLEQELGTFLKQEYN</sequence>
<evidence type="ECO:0000313" key="2">
    <source>
        <dbReference type="Proteomes" id="UP000190166"/>
    </source>
</evidence>
<proteinExistence type="predicted"/>
<dbReference type="Proteomes" id="UP000190166">
    <property type="component" value="Unassembled WGS sequence"/>
</dbReference>